<dbReference type="InterPro" id="IPR003594">
    <property type="entry name" value="HATPase_dom"/>
</dbReference>
<accession>A0A0U3K6G7</accession>
<dbReference type="PANTHER" id="PTHR24421">
    <property type="entry name" value="NITRATE/NITRITE SENSOR PROTEIN NARX-RELATED"/>
    <property type="match status" value="1"/>
</dbReference>
<dbReference type="GO" id="GO:0000155">
    <property type="term" value="F:phosphorelay sensor kinase activity"/>
    <property type="evidence" value="ECO:0007669"/>
    <property type="project" value="InterPro"/>
</dbReference>
<dbReference type="RefSeq" id="WP_058953997.1">
    <property type="nucleotide sequence ID" value="NZ_CP013738.1"/>
</dbReference>
<keyword evidence="17" id="KW-0812">Transmembrane</keyword>
<evidence type="ECO:0000256" key="13">
    <source>
        <dbReference type="ARBA" id="ARBA00023014"/>
    </source>
</evidence>
<evidence type="ECO:0000256" key="14">
    <source>
        <dbReference type="ARBA" id="ARBA00024827"/>
    </source>
</evidence>
<evidence type="ECO:0000256" key="6">
    <source>
        <dbReference type="ARBA" id="ARBA00022485"/>
    </source>
</evidence>
<keyword evidence="6" id="KW-0004">4Fe-4S</keyword>
<keyword evidence="13" id="KW-0411">Iron-sulfur</keyword>
<keyword evidence="10" id="KW-0418">Kinase</keyword>
<dbReference type="PANTHER" id="PTHR24421:SF62">
    <property type="entry name" value="SENSORY TRANSDUCTION HISTIDINE KINASE"/>
    <property type="match status" value="1"/>
</dbReference>
<keyword evidence="7" id="KW-0963">Cytoplasm</keyword>
<dbReference type="InterPro" id="IPR050482">
    <property type="entry name" value="Sensor_HK_TwoCompSys"/>
</dbReference>
<keyword evidence="12" id="KW-0902">Two-component regulatory system</keyword>
<feature type="transmembrane region" description="Helical" evidence="17">
    <location>
        <begin position="197"/>
        <end position="216"/>
    </location>
</feature>
<comment type="cofactor">
    <cofactor evidence="2">
        <name>[4Fe-4S] cluster</name>
        <dbReference type="ChEBI" id="CHEBI:49883"/>
    </cofactor>
</comment>
<feature type="region of interest" description="Disordered" evidence="16">
    <location>
        <begin position="1"/>
        <end position="89"/>
    </location>
</feature>
<dbReference type="EMBL" id="CP013738">
    <property type="protein sequence ID" value="ALU94605.1"/>
    <property type="molecule type" value="Genomic_DNA"/>
</dbReference>
<dbReference type="Pfam" id="PF02518">
    <property type="entry name" value="HATPase_c"/>
    <property type="match status" value="1"/>
</dbReference>
<dbReference type="SUPFAM" id="SSF55874">
    <property type="entry name" value="ATPase domain of HSP90 chaperone/DNA topoisomerase II/histidine kinase"/>
    <property type="match status" value="1"/>
</dbReference>
<dbReference type="GeneID" id="27783738"/>
<dbReference type="Proteomes" id="UP000064183">
    <property type="component" value="Chromosome"/>
</dbReference>
<dbReference type="Pfam" id="PF07730">
    <property type="entry name" value="HisKA_3"/>
    <property type="match status" value="1"/>
</dbReference>
<keyword evidence="11" id="KW-0408">Iron</keyword>
<evidence type="ECO:0000256" key="15">
    <source>
        <dbReference type="ARBA" id="ARBA00030800"/>
    </source>
</evidence>
<dbReference type="KEGG" id="sgb:WQO_15385"/>
<sequence>MVEHRSGSPDAEAAEGSGVSGAAAGGSRVSGSAAEAFEIPGSGAEASGTARSAAEGSEAPGTGAETPGSARSAAEGSGVPGSAAEGPGVAGSDPDARWLALLMHAAFFLLLGASLTRFLMRHPGEDRTPWIIALSITLAVLYLLGPVLGSRPTPRRLTWLAVLVVVWMVLVVLAPSFAWCAVPLFYTGLRILPPRAALALVALLTVFVVAAQLRLADGFDPNLVLAPPAVAAVATAVFVHMQRQAVRQRELAARQRELIDDLLRTRRELAATERREGTLAERQRLSMEIHDTLAQGLSSQQMLLQAADRTWSADPDAARRHVRTATGIAERNLAEARRFVHDLAPADLAEGGGLEAALHALAARESAQAEGALTVHCHVEGTPHAPLPDRVQSALLRIAQGALANVREHSGASAAGLTLTHLDDRVVLDIGDNGRGFTAEPEGVRGARTVRGHGLPAMRARVRQLGGTLTIESAPGEGTVLSAEVPLTAVPLPTTTEDPT</sequence>
<evidence type="ECO:0000256" key="12">
    <source>
        <dbReference type="ARBA" id="ARBA00023012"/>
    </source>
</evidence>
<evidence type="ECO:0000256" key="17">
    <source>
        <dbReference type="SAM" id="Phobius"/>
    </source>
</evidence>
<dbReference type="InterPro" id="IPR004358">
    <property type="entry name" value="Sig_transdc_His_kin-like_C"/>
</dbReference>
<evidence type="ECO:0000256" key="11">
    <source>
        <dbReference type="ARBA" id="ARBA00023004"/>
    </source>
</evidence>
<feature type="transmembrane region" description="Helical" evidence="17">
    <location>
        <begin position="222"/>
        <end position="241"/>
    </location>
</feature>
<dbReference type="STRING" id="1172567.WQO_15385"/>
<evidence type="ECO:0000259" key="18">
    <source>
        <dbReference type="PROSITE" id="PS50109"/>
    </source>
</evidence>
<name>A0A0U3K6G7_STRGL</name>
<comment type="function">
    <text evidence="14">Member of the two-component regulatory system NreB/NreC involved in the control of dissimilatory nitrate/nitrite reduction in response to oxygen. NreB functions as a direct oxygen sensor histidine kinase which is autophosphorylated, in the absence of oxygen, probably at the conserved histidine residue, and transfers its phosphate group probably to a conserved aspartate residue of NreC. NreB/NreC activates the expression of the nitrate (narGHJI) and nitrite (nir) reductase operons, as well as the putative nitrate transporter gene narT.</text>
</comment>
<evidence type="ECO:0000256" key="10">
    <source>
        <dbReference type="ARBA" id="ARBA00022777"/>
    </source>
</evidence>
<dbReference type="GO" id="GO:0046983">
    <property type="term" value="F:protein dimerization activity"/>
    <property type="evidence" value="ECO:0007669"/>
    <property type="project" value="InterPro"/>
</dbReference>
<evidence type="ECO:0000256" key="5">
    <source>
        <dbReference type="ARBA" id="ARBA00017322"/>
    </source>
</evidence>
<evidence type="ECO:0000256" key="3">
    <source>
        <dbReference type="ARBA" id="ARBA00004496"/>
    </source>
</evidence>
<keyword evidence="17" id="KW-1133">Transmembrane helix</keyword>
<keyword evidence="9" id="KW-0479">Metal-binding</keyword>
<evidence type="ECO:0000256" key="1">
    <source>
        <dbReference type="ARBA" id="ARBA00000085"/>
    </source>
</evidence>
<evidence type="ECO:0000256" key="16">
    <source>
        <dbReference type="SAM" id="MobiDB-lite"/>
    </source>
</evidence>
<reference evidence="19 20" key="1">
    <citation type="journal article" date="2012" name="J. Bacteriol.">
        <title>Draft genome sequence of Streptomyces globisporus C-1027, which produces an antitumor antibiotic consisting of a nine-membered enediyne with a chromoprotein.</title>
        <authorList>
            <person name="Wang L."/>
            <person name="Wang S."/>
            <person name="He Q."/>
            <person name="Yu T."/>
            <person name="Li Q."/>
            <person name="Hong B."/>
        </authorList>
    </citation>
    <scope>NUCLEOTIDE SEQUENCE [LARGE SCALE GENOMIC DNA]</scope>
    <source>
        <strain evidence="19 20">C-1027</strain>
    </source>
</reference>
<feature type="compositionally biased region" description="Low complexity" evidence="16">
    <location>
        <begin position="14"/>
        <end position="36"/>
    </location>
</feature>
<comment type="catalytic activity">
    <reaction evidence="1">
        <text>ATP + protein L-histidine = ADP + protein N-phospho-L-histidine.</text>
        <dbReference type="EC" id="2.7.13.3"/>
    </reaction>
</comment>
<dbReference type="InterPro" id="IPR011712">
    <property type="entry name" value="Sig_transdc_His_kin_sub3_dim/P"/>
</dbReference>
<evidence type="ECO:0000256" key="8">
    <source>
        <dbReference type="ARBA" id="ARBA00022679"/>
    </source>
</evidence>
<evidence type="ECO:0000313" key="19">
    <source>
        <dbReference type="EMBL" id="ALU94605.1"/>
    </source>
</evidence>
<dbReference type="GO" id="GO:0046872">
    <property type="term" value="F:metal ion binding"/>
    <property type="evidence" value="ECO:0007669"/>
    <property type="project" value="UniProtKB-KW"/>
</dbReference>
<dbReference type="Gene3D" id="1.20.5.1930">
    <property type="match status" value="1"/>
</dbReference>
<feature type="transmembrane region" description="Helical" evidence="17">
    <location>
        <begin position="160"/>
        <end position="185"/>
    </location>
</feature>
<dbReference type="Gene3D" id="3.30.565.10">
    <property type="entry name" value="Histidine kinase-like ATPase, C-terminal domain"/>
    <property type="match status" value="1"/>
</dbReference>
<comment type="subcellular location">
    <subcellularLocation>
        <location evidence="3">Cytoplasm</location>
    </subcellularLocation>
</comment>
<evidence type="ECO:0000256" key="4">
    <source>
        <dbReference type="ARBA" id="ARBA00012438"/>
    </source>
</evidence>
<dbReference type="InterPro" id="IPR005467">
    <property type="entry name" value="His_kinase_dom"/>
</dbReference>
<dbReference type="EC" id="2.7.13.3" evidence="4"/>
<keyword evidence="17" id="KW-0472">Membrane</keyword>
<dbReference type="CDD" id="cd16917">
    <property type="entry name" value="HATPase_UhpB-NarQ-NarX-like"/>
    <property type="match status" value="1"/>
</dbReference>
<evidence type="ECO:0000313" key="20">
    <source>
        <dbReference type="Proteomes" id="UP000064183"/>
    </source>
</evidence>
<feature type="transmembrane region" description="Helical" evidence="17">
    <location>
        <begin position="98"/>
        <end position="118"/>
    </location>
</feature>
<feature type="transmembrane region" description="Helical" evidence="17">
    <location>
        <begin position="130"/>
        <end position="148"/>
    </location>
</feature>
<evidence type="ECO:0000256" key="2">
    <source>
        <dbReference type="ARBA" id="ARBA00001966"/>
    </source>
</evidence>
<dbReference type="PROSITE" id="PS50109">
    <property type="entry name" value="HIS_KIN"/>
    <property type="match status" value="1"/>
</dbReference>
<proteinExistence type="predicted"/>
<dbReference type="AlphaFoldDB" id="A0A0U3K6G7"/>
<evidence type="ECO:0000256" key="7">
    <source>
        <dbReference type="ARBA" id="ARBA00022490"/>
    </source>
</evidence>
<protein>
    <recommendedName>
        <fullName evidence="5">Oxygen sensor histidine kinase NreB</fullName>
        <ecNumber evidence="4">2.7.13.3</ecNumber>
    </recommendedName>
    <alternativeName>
        <fullName evidence="15">Nitrogen regulation protein B</fullName>
    </alternativeName>
</protein>
<gene>
    <name evidence="19" type="ORF">WQO_15385</name>
</gene>
<dbReference type="InterPro" id="IPR036890">
    <property type="entry name" value="HATPase_C_sf"/>
</dbReference>
<dbReference type="GO" id="GO:0051539">
    <property type="term" value="F:4 iron, 4 sulfur cluster binding"/>
    <property type="evidence" value="ECO:0007669"/>
    <property type="project" value="UniProtKB-KW"/>
</dbReference>
<dbReference type="GO" id="GO:0016020">
    <property type="term" value="C:membrane"/>
    <property type="evidence" value="ECO:0007669"/>
    <property type="project" value="InterPro"/>
</dbReference>
<organism evidence="19 20">
    <name type="scientific">Streptomyces globisporus C-1027</name>
    <dbReference type="NCBI Taxonomy" id="1172567"/>
    <lineage>
        <taxon>Bacteria</taxon>
        <taxon>Bacillati</taxon>
        <taxon>Actinomycetota</taxon>
        <taxon>Actinomycetes</taxon>
        <taxon>Kitasatosporales</taxon>
        <taxon>Streptomycetaceae</taxon>
        <taxon>Streptomyces</taxon>
    </lineage>
</organism>
<dbReference type="GO" id="GO:0005737">
    <property type="term" value="C:cytoplasm"/>
    <property type="evidence" value="ECO:0007669"/>
    <property type="project" value="UniProtKB-SubCell"/>
</dbReference>
<evidence type="ECO:0000256" key="9">
    <source>
        <dbReference type="ARBA" id="ARBA00022723"/>
    </source>
</evidence>
<feature type="domain" description="Histidine kinase" evidence="18">
    <location>
        <begin position="395"/>
        <end position="489"/>
    </location>
</feature>
<dbReference type="PRINTS" id="PR00344">
    <property type="entry name" value="BCTRLSENSOR"/>
</dbReference>
<keyword evidence="8" id="KW-0808">Transferase</keyword>